<evidence type="ECO:0000313" key="5">
    <source>
        <dbReference type="Proteomes" id="UP001620460"/>
    </source>
</evidence>
<evidence type="ECO:0000259" key="3">
    <source>
        <dbReference type="PROSITE" id="PS51371"/>
    </source>
</evidence>
<feature type="domain" description="CBS" evidence="3">
    <location>
        <begin position="76"/>
        <end position="133"/>
    </location>
</feature>
<dbReference type="Pfam" id="PF00571">
    <property type="entry name" value="CBS"/>
    <property type="match status" value="2"/>
</dbReference>
<evidence type="ECO:0000313" key="4">
    <source>
        <dbReference type="EMBL" id="MFK2905039.1"/>
    </source>
</evidence>
<comment type="caution">
    <text evidence="4">The sequence shown here is derived from an EMBL/GenBank/DDBJ whole genome shotgun (WGS) entry which is preliminary data.</text>
</comment>
<dbReference type="InterPro" id="IPR000644">
    <property type="entry name" value="CBS_dom"/>
</dbReference>
<dbReference type="Proteomes" id="UP001620460">
    <property type="component" value="Unassembled WGS sequence"/>
</dbReference>
<dbReference type="PROSITE" id="PS51371">
    <property type="entry name" value="CBS"/>
    <property type="match status" value="2"/>
</dbReference>
<keyword evidence="1 2" id="KW-0129">CBS domain</keyword>
<feature type="domain" description="CBS" evidence="3">
    <location>
        <begin position="7"/>
        <end position="68"/>
    </location>
</feature>
<gene>
    <name evidence="4" type="ORF">ISP17_13840</name>
</gene>
<dbReference type="PANTHER" id="PTHR43080">
    <property type="entry name" value="CBS DOMAIN-CONTAINING PROTEIN CBSX3, MITOCHONDRIAL"/>
    <property type="match status" value="1"/>
</dbReference>
<evidence type="ECO:0000256" key="2">
    <source>
        <dbReference type="PROSITE-ProRule" id="PRU00703"/>
    </source>
</evidence>
<dbReference type="EMBL" id="JADIKM010000003">
    <property type="protein sequence ID" value="MFK2905039.1"/>
    <property type="molecule type" value="Genomic_DNA"/>
</dbReference>
<reference evidence="4 5" key="1">
    <citation type="submission" date="2020-10" db="EMBL/GenBank/DDBJ databases">
        <title>Phylogeny of dyella-like bacteria.</title>
        <authorList>
            <person name="Fu J."/>
        </authorList>
    </citation>
    <scope>NUCLEOTIDE SEQUENCE [LARGE SCALE GENOMIC DNA]</scope>
    <source>
        <strain evidence="4 5">Gsoil3046</strain>
    </source>
</reference>
<dbReference type="InterPro" id="IPR046342">
    <property type="entry name" value="CBS_dom_sf"/>
</dbReference>
<organism evidence="4 5">
    <name type="scientific">Dyella ginsengisoli</name>
    <dbReference type="NCBI Taxonomy" id="363848"/>
    <lineage>
        <taxon>Bacteria</taxon>
        <taxon>Pseudomonadati</taxon>
        <taxon>Pseudomonadota</taxon>
        <taxon>Gammaproteobacteria</taxon>
        <taxon>Lysobacterales</taxon>
        <taxon>Rhodanobacteraceae</taxon>
        <taxon>Dyella</taxon>
    </lineage>
</organism>
<dbReference type="InterPro" id="IPR051257">
    <property type="entry name" value="Diverse_CBS-Domain"/>
</dbReference>
<accession>A0ABW8JVH3</accession>
<dbReference type="Gene3D" id="3.10.580.10">
    <property type="entry name" value="CBS-domain"/>
    <property type="match status" value="1"/>
</dbReference>
<evidence type="ECO:0000256" key="1">
    <source>
        <dbReference type="ARBA" id="ARBA00023122"/>
    </source>
</evidence>
<proteinExistence type="predicted"/>
<dbReference type="PANTHER" id="PTHR43080:SF2">
    <property type="entry name" value="CBS DOMAIN-CONTAINING PROTEIN"/>
    <property type="match status" value="1"/>
</dbReference>
<dbReference type="RefSeq" id="WP_404634109.1">
    <property type="nucleotide sequence ID" value="NZ_JADIKM010000003.1"/>
</dbReference>
<protein>
    <submittedName>
        <fullName evidence="4">CBS domain-containing protein</fullName>
    </submittedName>
</protein>
<sequence length="149" mass="15800">MQIADLCTHHVVSIQATATVREAAEAMREHHVGSLVVVEKPNGERIPVGIVTDRDIVVAVVATGGDPSTLTLAQVMSQPVTTCTESEGLFAAILAMRERGVRRLPVLNAKGGLAGMVTADDIVGALGTHMVDLGQALAREETHEMQTRR</sequence>
<name>A0ABW8JVH3_9GAMM</name>
<dbReference type="CDD" id="cd17775">
    <property type="entry name" value="CBS_pair_bact_arch"/>
    <property type="match status" value="1"/>
</dbReference>
<keyword evidence="5" id="KW-1185">Reference proteome</keyword>
<dbReference type="SUPFAM" id="SSF54631">
    <property type="entry name" value="CBS-domain pair"/>
    <property type="match status" value="1"/>
</dbReference>
<dbReference type="SMART" id="SM00116">
    <property type="entry name" value="CBS"/>
    <property type="match status" value="2"/>
</dbReference>